<reference evidence="1 2" key="1">
    <citation type="journal article" date="2021" name="BMC Genomics">
        <title>Datura genome reveals duplications of psychoactive alkaloid biosynthetic genes and high mutation rate following tissue culture.</title>
        <authorList>
            <person name="Rajewski A."/>
            <person name="Carter-House D."/>
            <person name="Stajich J."/>
            <person name="Litt A."/>
        </authorList>
    </citation>
    <scope>NUCLEOTIDE SEQUENCE [LARGE SCALE GENOMIC DNA]</scope>
    <source>
        <strain evidence="1">AR-01</strain>
    </source>
</reference>
<gene>
    <name evidence="1" type="ORF">HAX54_020047</name>
</gene>
<proteinExistence type="predicted"/>
<sequence>PNVSQSQRGGSTSVTRCHRGGALPSLLPRWFDRFLVQSFPGPFSSMYGFRIRLTNTRIGHLCIGNLTGCNKEYALEFTRLSKYALELVVDQRARVR</sequence>
<feature type="non-terminal residue" evidence="1">
    <location>
        <position position="1"/>
    </location>
</feature>
<dbReference type="Proteomes" id="UP000823775">
    <property type="component" value="Unassembled WGS sequence"/>
</dbReference>
<comment type="caution">
    <text evidence="1">The sequence shown here is derived from an EMBL/GenBank/DDBJ whole genome shotgun (WGS) entry which is preliminary data.</text>
</comment>
<accession>A0ABS8USL4</accession>
<protein>
    <submittedName>
        <fullName evidence="1">Uncharacterized protein</fullName>
    </submittedName>
</protein>
<keyword evidence="2" id="KW-1185">Reference proteome</keyword>
<organism evidence="1 2">
    <name type="scientific">Datura stramonium</name>
    <name type="common">Jimsonweed</name>
    <name type="synonym">Common thornapple</name>
    <dbReference type="NCBI Taxonomy" id="4076"/>
    <lineage>
        <taxon>Eukaryota</taxon>
        <taxon>Viridiplantae</taxon>
        <taxon>Streptophyta</taxon>
        <taxon>Embryophyta</taxon>
        <taxon>Tracheophyta</taxon>
        <taxon>Spermatophyta</taxon>
        <taxon>Magnoliopsida</taxon>
        <taxon>eudicotyledons</taxon>
        <taxon>Gunneridae</taxon>
        <taxon>Pentapetalae</taxon>
        <taxon>asterids</taxon>
        <taxon>lamiids</taxon>
        <taxon>Solanales</taxon>
        <taxon>Solanaceae</taxon>
        <taxon>Solanoideae</taxon>
        <taxon>Datureae</taxon>
        <taxon>Datura</taxon>
    </lineage>
</organism>
<name>A0ABS8USL4_DATST</name>
<feature type="non-terminal residue" evidence="1">
    <location>
        <position position="96"/>
    </location>
</feature>
<evidence type="ECO:0000313" key="1">
    <source>
        <dbReference type="EMBL" id="MCD9561087.1"/>
    </source>
</evidence>
<evidence type="ECO:0000313" key="2">
    <source>
        <dbReference type="Proteomes" id="UP000823775"/>
    </source>
</evidence>
<dbReference type="EMBL" id="JACEIK010002425">
    <property type="protein sequence ID" value="MCD9561087.1"/>
    <property type="molecule type" value="Genomic_DNA"/>
</dbReference>